<feature type="non-terminal residue" evidence="3">
    <location>
        <position position="1"/>
    </location>
</feature>
<evidence type="ECO:0000256" key="2">
    <source>
        <dbReference type="SAM" id="SignalP"/>
    </source>
</evidence>
<dbReference type="Proteomes" id="UP001153365">
    <property type="component" value="Unassembled WGS sequence"/>
</dbReference>
<gene>
    <name evidence="3" type="ORF">PPACK8108_LOCUS8891</name>
</gene>
<feature type="compositionally biased region" description="Pro residues" evidence="1">
    <location>
        <begin position="89"/>
        <end position="100"/>
    </location>
</feature>
<reference evidence="3" key="1">
    <citation type="submission" date="2022-06" db="EMBL/GenBank/DDBJ databases">
        <authorList>
            <consortium name="SYNGENTA / RWTH Aachen University"/>
        </authorList>
    </citation>
    <scope>NUCLEOTIDE SEQUENCE</scope>
</reference>
<sequence length="100" mass="11550">ILLPSFFPLSLSLSFVSCLSCLDSLMSFLLRLVICDWQLIEFSGSRARDRPDPSLALLKKRKELWYDWSLSDQDKTKDFLTSARTSQPQPQPRPSPHQDH</sequence>
<comment type="caution">
    <text evidence="3">The sequence shown here is derived from an EMBL/GenBank/DDBJ whole genome shotgun (WGS) entry which is preliminary data.</text>
</comment>
<evidence type="ECO:0000313" key="3">
    <source>
        <dbReference type="EMBL" id="CAH7673995.1"/>
    </source>
</evidence>
<keyword evidence="2" id="KW-0732">Signal</keyword>
<proteinExistence type="predicted"/>
<evidence type="ECO:0000256" key="1">
    <source>
        <dbReference type="SAM" id="MobiDB-lite"/>
    </source>
</evidence>
<feature type="signal peptide" evidence="2">
    <location>
        <begin position="1"/>
        <end position="18"/>
    </location>
</feature>
<feature type="chain" id="PRO_5043549830" evidence="2">
    <location>
        <begin position="19"/>
        <end position="100"/>
    </location>
</feature>
<dbReference type="EMBL" id="CALTRL010001870">
    <property type="protein sequence ID" value="CAH7673995.1"/>
    <property type="molecule type" value="Genomic_DNA"/>
</dbReference>
<dbReference type="AlphaFoldDB" id="A0AAV0AW43"/>
<organism evidence="3 4">
    <name type="scientific">Phakopsora pachyrhizi</name>
    <name type="common">Asian soybean rust disease fungus</name>
    <dbReference type="NCBI Taxonomy" id="170000"/>
    <lineage>
        <taxon>Eukaryota</taxon>
        <taxon>Fungi</taxon>
        <taxon>Dikarya</taxon>
        <taxon>Basidiomycota</taxon>
        <taxon>Pucciniomycotina</taxon>
        <taxon>Pucciniomycetes</taxon>
        <taxon>Pucciniales</taxon>
        <taxon>Phakopsoraceae</taxon>
        <taxon>Phakopsora</taxon>
    </lineage>
</organism>
<protein>
    <submittedName>
        <fullName evidence="3">Uncharacterized protein</fullName>
    </submittedName>
</protein>
<keyword evidence="4" id="KW-1185">Reference proteome</keyword>
<feature type="region of interest" description="Disordered" evidence="1">
    <location>
        <begin position="79"/>
        <end position="100"/>
    </location>
</feature>
<name>A0AAV0AW43_PHAPC</name>
<accession>A0AAV0AW43</accession>
<evidence type="ECO:0000313" key="4">
    <source>
        <dbReference type="Proteomes" id="UP001153365"/>
    </source>
</evidence>